<evidence type="ECO:0000313" key="2">
    <source>
        <dbReference type="EMBL" id="TNN81062.1"/>
    </source>
</evidence>
<feature type="compositionally biased region" description="Basic and acidic residues" evidence="1">
    <location>
        <begin position="294"/>
        <end position="315"/>
    </location>
</feature>
<feature type="region of interest" description="Disordered" evidence="1">
    <location>
        <begin position="32"/>
        <end position="53"/>
    </location>
</feature>
<proteinExistence type="predicted"/>
<evidence type="ECO:0000256" key="1">
    <source>
        <dbReference type="SAM" id="MobiDB-lite"/>
    </source>
</evidence>
<reference evidence="2 3" key="1">
    <citation type="submission" date="2019-03" db="EMBL/GenBank/DDBJ databases">
        <title>First draft genome of Liparis tanakae, snailfish: a comprehensive survey of snailfish specific genes.</title>
        <authorList>
            <person name="Kim W."/>
            <person name="Song I."/>
            <person name="Jeong J.-H."/>
            <person name="Kim D."/>
            <person name="Kim S."/>
            <person name="Ryu S."/>
            <person name="Song J.Y."/>
            <person name="Lee S.K."/>
        </authorList>
    </citation>
    <scope>NUCLEOTIDE SEQUENCE [LARGE SCALE GENOMIC DNA]</scope>
    <source>
        <tissue evidence="2">Muscle</tissue>
    </source>
</reference>
<accession>A0A4Z2IUU0</accession>
<evidence type="ECO:0000313" key="3">
    <source>
        <dbReference type="Proteomes" id="UP000314294"/>
    </source>
</evidence>
<gene>
    <name evidence="2" type="ORF">EYF80_008718</name>
</gene>
<comment type="caution">
    <text evidence="2">The sequence shown here is derived from an EMBL/GenBank/DDBJ whole genome shotgun (WGS) entry which is preliminary data.</text>
</comment>
<feature type="compositionally biased region" description="Basic and acidic residues" evidence="1">
    <location>
        <begin position="244"/>
        <end position="262"/>
    </location>
</feature>
<feature type="region of interest" description="Disordered" evidence="1">
    <location>
        <begin position="243"/>
        <end position="346"/>
    </location>
</feature>
<name>A0A4Z2IUU0_9TELE</name>
<dbReference type="Proteomes" id="UP000314294">
    <property type="component" value="Unassembled WGS sequence"/>
</dbReference>
<sequence length="346" mass="36742">MYCSEAAGSYAAVKTHSELSKLDTVELYHSALSSSSCTPDPTPPSPPPPPPRSRLSFSISMATWWYGCLRLRVALCKARVAKLALVGFLPGVDPLVALELTGLPEALGADGAHKVPLACVDVLVAGAFEGFAALLANVRLLLRVRDGVALEVGEVKEDPRAQLAVHHPAGRHGVGRALWRERIQRVEMIGGENGPDGRGGRSSRAGEVKMVVQSYGFASRFEIRRTDLRMKACAAAVVLTSGRGRTDGQRGEDGGHIGRSRQEVGGVGGAQSDDRVAQRGQRGCRLADLTGGQREGDGGRGRRDLGQLTGRRVEDGDGGGGRGRVTGERGYGRKEEKHWVGSTLSH</sequence>
<feature type="compositionally biased region" description="Pro residues" evidence="1">
    <location>
        <begin position="40"/>
        <end position="52"/>
    </location>
</feature>
<protein>
    <submittedName>
        <fullName evidence="2">Uncharacterized protein</fullName>
    </submittedName>
</protein>
<dbReference type="EMBL" id="SRLO01000049">
    <property type="protein sequence ID" value="TNN81062.1"/>
    <property type="molecule type" value="Genomic_DNA"/>
</dbReference>
<organism evidence="2 3">
    <name type="scientific">Liparis tanakae</name>
    <name type="common">Tanaka's snailfish</name>
    <dbReference type="NCBI Taxonomy" id="230148"/>
    <lineage>
        <taxon>Eukaryota</taxon>
        <taxon>Metazoa</taxon>
        <taxon>Chordata</taxon>
        <taxon>Craniata</taxon>
        <taxon>Vertebrata</taxon>
        <taxon>Euteleostomi</taxon>
        <taxon>Actinopterygii</taxon>
        <taxon>Neopterygii</taxon>
        <taxon>Teleostei</taxon>
        <taxon>Neoteleostei</taxon>
        <taxon>Acanthomorphata</taxon>
        <taxon>Eupercaria</taxon>
        <taxon>Perciformes</taxon>
        <taxon>Cottioidei</taxon>
        <taxon>Cottales</taxon>
        <taxon>Liparidae</taxon>
        <taxon>Liparis</taxon>
    </lineage>
</organism>
<dbReference type="AlphaFoldDB" id="A0A4Z2IUU0"/>
<feature type="compositionally biased region" description="Basic and acidic residues" evidence="1">
    <location>
        <begin position="325"/>
        <end position="339"/>
    </location>
</feature>
<keyword evidence="3" id="KW-1185">Reference proteome</keyword>